<keyword evidence="6" id="KW-1185">Reference proteome</keyword>
<dbReference type="InterPro" id="IPR046469">
    <property type="entry name" value="SAM_HAT_N"/>
</dbReference>
<evidence type="ECO:0000259" key="4">
    <source>
        <dbReference type="Pfam" id="PF20257"/>
    </source>
</evidence>
<evidence type="ECO:0000313" key="5">
    <source>
        <dbReference type="EMBL" id="KAB1440773.1"/>
    </source>
</evidence>
<evidence type="ECO:0000256" key="2">
    <source>
        <dbReference type="ARBA" id="ARBA00024035"/>
    </source>
</evidence>
<dbReference type="InterPro" id="IPR023228">
    <property type="entry name" value="SAM_OH_AdoTrfase_N_sf"/>
</dbReference>
<dbReference type="PANTHER" id="PTHR35092:SF1">
    <property type="entry name" value="CHLORINASE MJ1651"/>
    <property type="match status" value="1"/>
</dbReference>
<comment type="similarity">
    <text evidence="2">Belongs to the SAM hydrolase / SAM-dependent halogenase family.</text>
</comment>
<reference evidence="5 6" key="1">
    <citation type="journal article" date="2017" name="Int. J. Syst. Evol. Microbiol.">
        <title>Desulfovibrio senegalensis sp. nov., a mesophilic sulfate reducer isolated from marine sediment.</title>
        <authorList>
            <person name="Thioye A."/>
            <person name="Gam Z.B.A."/>
            <person name="Mbengue M."/>
            <person name="Cayol J.L."/>
            <person name="Joseph-Bartoli M."/>
            <person name="Toure-Kane C."/>
            <person name="Labat M."/>
        </authorList>
    </citation>
    <scope>NUCLEOTIDE SEQUENCE [LARGE SCALE GENOMIC DNA]</scope>
    <source>
        <strain evidence="5 6">DSM 101509</strain>
    </source>
</reference>
<evidence type="ECO:0000256" key="1">
    <source>
        <dbReference type="ARBA" id="ARBA00022691"/>
    </source>
</evidence>
<keyword evidence="1" id="KW-0949">S-adenosyl-L-methionine</keyword>
<dbReference type="Pfam" id="PF20257">
    <property type="entry name" value="SAM_HAT_C"/>
    <property type="match status" value="1"/>
</dbReference>
<protein>
    <submittedName>
        <fullName evidence="5">SAM-dependent chlorinase/fluorinase</fullName>
    </submittedName>
</protein>
<dbReference type="OrthoDB" id="9792195at2"/>
<dbReference type="InterPro" id="IPR002747">
    <property type="entry name" value="SAM_OH_AdoTrfase"/>
</dbReference>
<feature type="domain" description="S-adenosyl-l-methionine hydroxide adenosyltransferase C-terminal" evidence="4">
    <location>
        <begin position="184"/>
        <end position="264"/>
    </location>
</feature>
<dbReference type="Proteomes" id="UP000438699">
    <property type="component" value="Unassembled WGS sequence"/>
</dbReference>
<organism evidence="5 6">
    <name type="scientific">Pseudodesulfovibrio senegalensis</name>
    <dbReference type="NCBI Taxonomy" id="1721087"/>
    <lineage>
        <taxon>Bacteria</taxon>
        <taxon>Pseudomonadati</taxon>
        <taxon>Thermodesulfobacteriota</taxon>
        <taxon>Desulfovibrionia</taxon>
        <taxon>Desulfovibrionales</taxon>
        <taxon>Desulfovibrionaceae</taxon>
    </lineage>
</organism>
<dbReference type="InterPro" id="IPR023227">
    <property type="entry name" value="SAM_OH_AdoTrfase_C_sf"/>
</dbReference>
<evidence type="ECO:0000259" key="3">
    <source>
        <dbReference type="Pfam" id="PF01887"/>
    </source>
</evidence>
<dbReference type="AlphaFoldDB" id="A0A6N6N0J2"/>
<dbReference type="Gene3D" id="3.40.50.10790">
    <property type="entry name" value="S-adenosyl-l-methionine hydroxide adenosyltransferase, N-terminal"/>
    <property type="match status" value="1"/>
</dbReference>
<dbReference type="PANTHER" id="PTHR35092">
    <property type="entry name" value="CHLORINASE MJ1651"/>
    <property type="match status" value="1"/>
</dbReference>
<evidence type="ECO:0000313" key="6">
    <source>
        <dbReference type="Proteomes" id="UP000438699"/>
    </source>
</evidence>
<dbReference type="RefSeq" id="WP_151151517.1">
    <property type="nucleotide sequence ID" value="NZ_WAIE01000006.1"/>
</dbReference>
<dbReference type="PIRSF" id="PIRSF006779">
    <property type="entry name" value="UCP006779"/>
    <property type="match status" value="1"/>
</dbReference>
<dbReference type="InterPro" id="IPR046470">
    <property type="entry name" value="SAM_HAT_C"/>
</dbReference>
<sequence>MLSVRKKGAASRAIGLISDFGLSDPYVGQMHAVLSRLAPGSRVVDISHGVQPFNITQGAFFLASSAPHFTRDAVLLAVVDPGVGSNRRIIVLRRDEQLFVAPDNGLLGLVAEYGDVCAYDLSSAENAVAEVSHTFHGRDVFSPVAAWLACGGGPENMGPQIPVSDLVRPAWSHADVGRGCARVHVLHVDHFGNCVLNLRVGELGPLEGLRLRTPLGRELRAVNTYSELPQGTPGLLEGSQGFFEVAVNRGSAARDFGLAIGDELELEWTP</sequence>
<proteinExistence type="inferred from homology"/>
<dbReference type="EMBL" id="WAIE01000006">
    <property type="protein sequence ID" value="KAB1440773.1"/>
    <property type="molecule type" value="Genomic_DNA"/>
</dbReference>
<dbReference type="SUPFAM" id="SSF102522">
    <property type="entry name" value="Bacterial fluorinating enzyme, N-terminal domain"/>
    <property type="match status" value="1"/>
</dbReference>
<name>A0A6N6N0J2_9BACT</name>
<comment type="caution">
    <text evidence="5">The sequence shown here is derived from an EMBL/GenBank/DDBJ whole genome shotgun (WGS) entry which is preliminary data.</text>
</comment>
<dbReference type="SUPFAM" id="SSF101852">
    <property type="entry name" value="Bacterial fluorinating enzyme, C-terminal domain"/>
    <property type="match status" value="1"/>
</dbReference>
<feature type="domain" description="S-adenosyl-l-methionine hydroxide adenosyltransferase N-terminal" evidence="3">
    <location>
        <begin position="14"/>
        <end position="158"/>
    </location>
</feature>
<dbReference type="Pfam" id="PF01887">
    <property type="entry name" value="SAM_HAT_N"/>
    <property type="match status" value="1"/>
</dbReference>
<gene>
    <name evidence="5" type="ORF">F8A88_12540</name>
</gene>
<accession>A0A6N6N0J2</accession>
<dbReference type="Gene3D" id="2.40.30.90">
    <property type="entry name" value="Bacterial fluorinating enzyme like"/>
    <property type="match status" value="1"/>
</dbReference>